<name>A0A7Z2W327_9BURK</name>
<keyword evidence="3" id="KW-1185">Reference proteome</keyword>
<dbReference type="KEGG" id="mfy:HH212_20600"/>
<dbReference type="AlphaFoldDB" id="A0A7Z2W327"/>
<keyword evidence="1" id="KW-0472">Membrane</keyword>
<dbReference type="Pfam" id="PF11804">
    <property type="entry name" value="DUF3325"/>
    <property type="match status" value="1"/>
</dbReference>
<feature type="transmembrane region" description="Helical" evidence="1">
    <location>
        <begin position="96"/>
        <end position="113"/>
    </location>
</feature>
<evidence type="ECO:0000313" key="3">
    <source>
        <dbReference type="Proteomes" id="UP000502415"/>
    </source>
</evidence>
<evidence type="ECO:0000256" key="1">
    <source>
        <dbReference type="SAM" id="Phobius"/>
    </source>
</evidence>
<evidence type="ECO:0000313" key="2">
    <source>
        <dbReference type="EMBL" id="QJE03500.1"/>
    </source>
</evidence>
<accession>A0A7Z2W327</accession>
<gene>
    <name evidence="2" type="ORF">HH212_20600</name>
</gene>
<dbReference type="InterPro" id="IPR021762">
    <property type="entry name" value="DUF3325"/>
</dbReference>
<dbReference type="Proteomes" id="UP000502415">
    <property type="component" value="Chromosome"/>
</dbReference>
<feature type="transmembrane region" description="Helical" evidence="1">
    <location>
        <begin position="44"/>
        <end position="62"/>
    </location>
</feature>
<keyword evidence="1" id="KW-1133">Transmembrane helix</keyword>
<protein>
    <submittedName>
        <fullName evidence="2">DUF3325 domain-containing protein</fullName>
    </submittedName>
</protein>
<dbReference type="EMBL" id="CP051685">
    <property type="protein sequence ID" value="QJE03500.1"/>
    <property type="molecule type" value="Genomic_DNA"/>
</dbReference>
<organism evidence="2 3">
    <name type="scientific">Massilia forsythiae</name>
    <dbReference type="NCBI Taxonomy" id="2728020"/>
    <lineage>
        <taxon>Bacteria</taxon>
        <taxon>Pseudomonadati</taxon>
        <taxon>Pseudomonadota</taxon>
        <taxon>Betaproteobacteria</taxon>
        <taxon>Burkholderiales</taxon>
        <taxon>Oxalobacteraceae</taxon>
        <taxon>Telluria group</taxon>
        <taxon>Massilia</taxon>
    </lineage>
</organism>
<feature type="transmembrane region" description="Helical" evidence="1">
    <location>
        <begin position="69"/>
        <end position="90"/>
    </location>
</feature>
<reference evidence="2 3" key="1">
    <citation type="submission" date="2020-04" db="EMBL/GenBank/DDBJ databases">
        <title>Genome sequencing of novel species.</title>
        <authorList>
            <person name="Heo J."/>
            <person name="Kim S.-J."/>
            <person name="Kim J.-S."/>
            <person name="Hong S.-B."/>
            <person name="Kwon S.-W."/>
        </authorList>
    </citation>
    <scope>NUCLEOTIDE SEQUENCE [LARGE SCALE GENOMIC DNA]</scope>
    <source>
        <strain evidence="2 3">GN2-R2</strain>
    </source>
</reference>
<sequence length="114" mass="11344">MLALGALGAATGGFCSLSLAMDRHWEGLHGRGSAPSPLRRRQLRILGSVALLVALAACVALWGGAKGVVAWLGVLTAGALVSALSLTYAGRAVARLGWVAGTIALVSLAGALVA</sequence>
<proteinExistence type="predicted"/>
<keyword evidence="1" id="KW-0812">Transmembrane</keyword>